<dbReference type="PANTHER" id="PTHR42788">
    <property type="entry name" value="TAURINE IMPORT ATP-BINDING PROTEIN-RELATED"/>
    <property type="match status" value="1"/>
</dbReference>
<keyword evidence="7" id="KW-1185">Reference proteome</keyword>
<dbReference type="SUPFAM" id="SSF52540">
    <property type="entry name" value="P-loop containing nucleoside triphosphate hydrolases"/>
    <property type="match status" value="1"/>
</dbReference>
<keyword evidence="2" id="KW-0813">Transport</keyword>
<dbReference type="SMART" id="SM00382">
    <property type="entry name" value="AAA"/>
    <property type="match status" value="1"/>
</dbReference>
<dbReference type="GO" id="GO:0016887">
    <property type="term" value="F:ATP hydrolysis activity"/>
    <property type="evidence" value="ECO:0007669"/>
    <property type="project" value="InterPro"/>
</dbReference>
<dbReference type="InterPro" id="IPR050166">
    <property type="entry name" value="ABC_transporter_ATP-bind"/>
</dbReference>
<keyword evidence="4 6" id="KW-0067">ATP-binding</keyword>
<evidence type="ECO:0000259" key="5">
    <source>
        <dbReference type="PROSITE" id="PS50893"/>
    </source>
</evidence>
<dbReference type="PROSITE" id="PS50893">
    <property type="entry name" value="ABC_TRANSPORTER_2"/>
    <property type="match status" value="1"/>
</dbReference>
<evidence type="ECO:0000313" key="7">
    <source>
        <dbReference type="Proteomes" id="UP000186221"/>
    </source>
</evidence>
<feature type="domain" description="ABC transporter" evidence="5">
    <location>
        <begin position="1"/>
        <end position="197"/>
    </location>
</feature>
<dbReference type="OrthoDB" id="9802264at2"/>
<dbReference type="Pfam" id="PF00005">
    <property type="entry name" value="ABC_tran"/>
    <property type="match status" value="1"/>
</dbReference>
<evidence type="ECO:0000256" key="4">
    <source>
        <dbReference type="ARBA" id="ARBA00022840"/>
    </source>
</evidence>
<dbReference type="PROSITE" id="PS00211">
    <property type="entry name" value="ABC_TRANSPORTER_1"/>
    <property type="match status" value="1"/>
</dbReference>
<evidence type="ECO:0000256" key="2">
    <source>
        <dbReference type="ARBA" id="ARBA00022448"/>
    </source>
</evidence>
<accession>A0A1N7IWL1</accession>
<dbReference type="Proteomes" id="UP000186221">
    <property type="component" value="Unassembled WGS sequence"/>
</dbReference>
<dbReference type="PANTHER" id="PTHR42788:SF19">
    <property type="entry name" value="ALIPHATIC SULFONATES IMPORT ATP-BINDING PROTEIN SSUB 2"/>
    <property type="match status" value="1"/>
</dbReference>
<dbReference type="Gene3D" id="3.40.50.300">
    <property type="entry name" value="P-loop containing nucleotide triphosphate hydrolases"/>
    <property type="match status" value="1"/>
</dbReference>
<name>A0A1N7IWL1_9RHOB</name>
<protein>
    <submittedName>
        <fullName evidence="6">NitT/TauT family transport system ATP-binding protein</fullName>
    </submittedName>
</protein>
<dbReference type="EMBL" id="FTOG01000001">
    <property type="protein sequence ID" value="SIS41475.1"/>
    <property type="molecule type" value="Genomic_DNA"/>
</dbReference>
<dbReference type="AlphaFoldDB" id="A0A1N7IWL1"/>
<gene>
    <name evidence="6" type="ORF">SAMN05421580_10171</name>
</gene>
<evidence type="ECO:0000256" key="3">
    <source>
        <dbReference type="ARBA" id="ARBA00022741"/>
    </source>
</evidence>
<dbReference type="InterPro" id="IPR017871">
    <property type="entry name" value="ABC_transporter-like_CS"/>
</dbReference>
<organism evidence="6 7">
    <name type="scientific">Rhodobacter aestuarii</name>
    <dbReference type="NCBI Taxonomy" id="453582"/>
    <lineage>
        <taxon>Bacteria</taxon>
        <taxon>Pseudomonadati</taxon>
        <taxon>Pseudomonadota</taxon>
        <taxon>Alphaproteobacteria</taxon>
        <taxon>Rhodobacterales</taxon>
        <taxon>Rhodobacter group</taxon>
        <taxon>Rhodobacter</taxon>
    </lineage>
</organism>
<proteinExistence type="inferred from homology"/>
<dbReference type="InterPro" id="IPR003439">
    <property type="entry name" value="ABC_transporter-like_ATP-bd"/>
</dbReference>
<evidence type="ECO:0000256" key="1">
    <source>
        <dbReference type="ARBA" id="ARBA00005417"/>
    </source>
</evidence>
<dbReference type="STRING" id="453582.SAMN05421580_10171"/>
<dbReference type="InterPro" id="IPR003593">
    <property type="entry name" value="AAA+_ATPase"/>
</dbReference>
<evidence type="ECO:0000313" key="6">
    <source>
        <dbReference type="EMBL" id="SIS41475.1"/>
    </source>
</evidence>
<comment type="similarity">
    <text evidence="1">Belongs to the ABC transporter superfamily.</text>
</comment>
<dbReference type="RefSeq" id="WP_076483056.1">
    <property type="nucleotide sequence ID" value="NZ_FTOG01000001.1"/>
</dbReference>
<dbReference type="InterPro" id="IPR027417">
    <property type="entry name" value="P-loop_NTPase"/>
</dbReference>
<keyword evidence="3" id="KW-0547">Nucleotide-binding</keyword>
<sequence length="197" mass="21521">MIALDLTEKRFGPTQVLGALRLEVARGEVLGIEGPSGTGKSTLLRILAGVDTRFEGKMQAPSRRAMVFQEPVLMPWRRVIDNLTIPTGASEDEAEHWLCRVGLSGYGAHWPGQLSLGQARRVGLARAFASRPELLILDEPFVSLDAERVDDLLELTARLISETQPAVVLASHAVRELDRLATRRAVLAGRPARLTAL</sequence>
<dbReference type="GO" id="GO:0005524">
    <property type="term" value="F:ATP binding"/>
    <property type="evidence" value="ECO:0007669"/>
    <property type="project" value="UniProtKB-KW"/>
</dbReference>
<reference evidence="7" key="1">
    <citation type="submission" date="2017-01" db="EMBL/GenBank/DDBJ databases">
        <authorList>
            <person name="Varghese N."/>
            <person name="Submissions S."/>
        </authorList>
    </citation>
    <scope>NUCLEOTIDE SEQUENCE [LARGE SCALE GENOMIC DNA]</scope>
    <source>
        <strain evidence="7">DSM 19945</strain>
    </source>
</reference>